<sequence>MIIDGDGLRRDSAGFGRLALRILGASGGFLAHLAGPGPHPGSARLRSGVHPGRLLRLSRGAHMVIIVIIVT</sequence>
<comment type="caution">
    <text evidence="1">The sequence shown here is derived from an EMBL/GenBank/DDBJ whole genome shotgun (WGS) entry which is preliminary data.</text>
</comment>
<name>A0A8B6MAV6_METTU</name>
<keyword evidence="2" id="KW-1185">Reference proteome</keyword>
<dbReference type="AlphaFoldDB" id="A0A8B6MAV6"/>
<evidence type="ECO:0000313" key="2">
    <source>
        <dbReference type="Proteomes" id="UP000485880"/>
    </source>
</evidence>
<accession>A0A8B6MAV6</accession>
<dbReference type="EMBL" id="CABFMQ020000091">
    <property type="protein sequence ID" value="VTZ51212.1"/>
    <property type="molecule type" value="Genomic_DNA"/>
</dbReference>
<organism evidence="1 2">
    <name type="scientific">Methylocella tundrae</name>
    <dbReference type="NCBI Taxonomy" id="227605"/>
    <lineage>
        <taxon>Bacteria</taxon>
        <taxon>Pseudomonadati</taxon>
        <taxon>Pseudomonadota</taxon>
        <taxon>Alphaproteobacteria</taxon>
        <taxon>Hyphomicrobiales</taxon>
        <taxon>Beijerinckiaceae</taxon>
        <taxon>Methylocella</taxon>
    </lineage>
</organism>
<dbReference type="Proteomes" id="UP000485880">
    <property type="component" value="Unassembled WGS sequence"/>
</dbReference>
<protein>
    <submittedName>
        <fullName evidence="1">Uncharacterized protein</fullName>
    </submittedName>
</protein>
<gene>
    <name evidence="1" type="ORF">MPC4_330012</name>
</gene>
<reference evidence="1 2" key="1">
    <citation type="submission" date="2019-05" db="EMBL/GenBank/DDBJ databases">
        <authorList>
            <person name="Farhan Ul Haque M."/>
        </authorList>
    </citation>
    <scope>NUCLEOTIDE SEQUENCE [LARGE SCALE GENOMIC DNA]</scope>
    <source>
        <strain evidence="1">2</strain>
    </source>
</reference>
<evidence type="ECO:0000313" key="1">
    <source>
        <dbReference type="EMBL" id="VTZ51212.1"/>
    </source>
</evidence>
<proteinExistence type="predicted"/>